<dbReference type="Proteomes" id="UP000006830">
    <property type="component" value="Chromosome"/>
</dbReference>
<dbReference type="HOGENOM" id="CLU_2864965_0_0_5"/>
<name>A8GQ48_RICAH</name>
<dbReference type="KEGG" id="rak:A1C_06500"/>
<organism evidence="1 2">
    <name type="scientific">Rickettsia akari (strain Hartford)</name>
    <dbReference type="NCBI Taxonomy" id="293614"/>
    <lineage>
        <taxon>Bacteria</taxon>
        <taxon>Pseudomonadati</taxon>
        <taxon>Pseudomonadota</taxon>
        <taxon>Alphaproteobacteria</taxon>
        <taxon>Rickettsiales</taxon>
        <taxon>Rickettsiaceae</taxon>
        <taxon>Rickettsieae</taxon>
        <taxon>Rickettsia</taxon>
        <taxon>spotted fever group</taxon>
    </lineage>
</organism>
<evidence type="ECO:0000313" key="1">
    <source>
        <dbReference type="EMBL" id="ABV75523.1"/>
    </source>
</evidence>
<dbReference type="EMBL" id="CP000847">
    <property type="protein sequence ID" value="ABV75523.1"/>
    <property type="molecule type" value="Genomic_DNA"/>
</dbReference>
<sequence>MELFNKVSELLIPRMTNQAIQHINNKCATVLSLVIKIILYDLFILRVHEPNNQLNKTNIYKNED</sequence>
<evidence type="ECO:0000313" key="2">
    <source>
        <dbReference type="Proteomes" id="UP000006830"/>
    </source>
</evidence>
<keyword evidence="2" id="KW-1185">Reference proteome</keyword>
<gene>
    <name evidence="1" type="ordered locus">A1C_06500</name>
</gene>
<protein>
    <submittedName>
        <fullName evidence="1">Uncharacterized protein</fullName>
    </submittedName>
</protein>
<accession>A8GQ48</accession>
<reference evidence="1" key="1">
    <citation type="submission" date="2007-09" db="EMBL/GenBank/DDBJ databases">
        <title>Complete Genome Sequence of Rickettsia akari.</title>
        <authorList>
            <person name="Madan A."/>
            <person name="Fahey J."/>
            <person name="Helton E."/>
            <person name="Ketteman M."/>
            <person name="Madan A."/>
            <person name="Rodrigues S."/>
            <person name="Sanchez A."/>
            <person name="Whiting M."/>
            <person name="Dasch G."/>
            <person name="Eremeeva M."/>
        </authorList>
    </citation>
    <scope>NUCLEOTIDE SEQUENCE</scope>
    <source>
        <strain evidence="1">Hartford</strain>
    </source>
</reference>
<proteinExistence type="predicted"/>
<dbReference type="AlphaFoldDB" id="A8GQ48"/>